<sequence>MASMAYRETGDANMPTHHRSCDEKGKEPEENRAGFDVSVLPQQG</sequence>
<evidence type="ECO:0000313" key="2">
    <source>
        <dbReference type="EMBL" id="AFZ16908.1"/>
    </source>
</evidence>
<evidence type="ECO:0000256" key="1">
    <source>
        <dbReference type="SAM" id="MobiDB-lite"/>
    </source>
</evidence>
<dbReference type="AlphaFoldDB" id="K9W9I6"/>
<dbReference type="HOGENOM" id="CLU_3218672_0_0_3"/>
<feature type="compositionally biased region" description="Basic and acidic residues" evidence="1">
    <location>
        <begin position="19"/>
        <end position="33"/>
    </location>
</feature>
<accession>K9W9I6</accession>
<evidence type="ECO:0000313" key="3">
    <source>
        <dbReference type="Proteomes" id="UP000010471"/>
    </source>
</evidence>
<reference evidence="2 3" key="1">
    <citation type="submission" date="2012-06" db="EMBL/GenBank/DDBJ databases">
        <title>Finished chromosome of genome of Microcoleus sp. PCC 7113.</title>
        <authorList>
            <consortium name="US DOE Joint Genome Institute"/>
            <person name="Gugger M."/>
            <person name="Coursin T."/>
            <person name="Rippka R."/>
            <person name="Tandeau De Marsac N."/>
            <person name="Huntemann M."/>
            <person name="Wei C.-L."/>
            <person name="Han J."/>
            <person name="Detter J.C."/>
            <person name="Han C."/>
            <person name="Tapia R."/>
            <person name="Chen A."/>
            <person name="Kyrpides N."/>
            <person name="Mavromatis K."/>
            <person name="Markowitz V."/>
            <person name="Szeto E."/>
            <person name="Ivanova N."/>
            <person name="Pagani I."/>
            <person name="Pati A."/>
            <person name="Goodwin L."/>
            <person name="Nordberg H.P."/>
            <person name="Cantor M.N."/>
            <person name="Hua S.X."/>
            <person name="Woyke T."/>
            <person name="Kerfeld C.A."/>
        </authorList>
    </citation>
    <scope>NUCLEOTIDE SEQUENCE [LARGE SCALE GENOMIC DNA]</scope>
    <source>
        <strain evidence="2 3">PCC 7113</strain>
    </source>
</reference>
<keyword evidence="3" id="KW-1185">Reference proteome</keyword>
<organism evidence="2 3">
    <name type="scientific">Allocoleopsis franciscana PCC 7113</name>
    <dbReference type="NCBI Taxonomy" id="1173027"/>
    <lineage>
        <taxon>Bacteria</taxon>
        <taxon>Bacillati</taxon>
        <taxon>Cyanobacteriota</taxon>
        <taxon>Cyanophyceae</taxon>
        <taxon>Coleofasciculales</taxon>
        <taxon>Coleofasciculaceae</taxon>
        <taxon>Allocoleopsis</taxon>
        <taxon>Allocoleopsis franciscana</taxon>
    </lineage>
</organism>
<feature type="region of interest" description="Disordered" evidence="1">
    <location>
        <begin position="1"/>
        <end position="44"/>
    </location>
</feature>
<dbReference type="KEGG" id="mic:Mic7113_1013"/>
<protein>
    <submittedName>
        <fullName evidence="2">Uncharacterized protein</fullName>
    </submittedName>
</protein>
<proteinExistence type="predicted"/>
<gene>
    <name evidence="2" type="ORF">Mic7113_1013</name>
</gene>
<dbReference type="EMBL" id="CP003630">
    <property type="protein sequence ID" value="AFZ16908.1"/>
    <property type="molecule type" value="Genomic_DNA"/>
</dbReference>
<dbReference type="Proteomes" id="UP000010471">
    <property type="component" value="Chromosome"/>
</dbReference>
<name>K9W9I6_9CYAN</name>